<dbReference type="InterPro" id="IPR000160">
    <property type="entry name" value="GGDEF_dom"/>
</dbReference>
<dbReference type="InterPro" id="IPR035965">
    <property type="entry name" value="PAS-like_dom_sf"/>
</dbReference>
<dbReference type="PROSITE" id="PS50883">
    <property type="entry name" value="EAL"/>
    <property type="match status" value="1"/>
</dbReference>
<gene>
    <name evidence="3" type="ORF">EDD61_1081</name>
</gene>
<evidence type="ECO:0000259" key="2">
    <source>
        <dbReference type="PROSITE" id="PS50887"/>
    </source>
</evidence>
<dbReference type="CDD" id="cd01949">
    <property type="entry name" value="GGDEF"/>
    <property type="match status" value="2"/>
</dbReference>
<dbReference type="InterPro" id="IPR043128">
    <property type="entry name" value="Rev_trsase/Diguanyl_cyclase"/>
</dbReference>
<dbReference type="SMART" id="SM00267">
    <property type="entry name" value="GGDEF"/>
    <property type="match status" value="2"/>
</dbReference>
<keyword evidence="4" id="KW-1185">Reference proteome</keyword>
<dbReference type="Pfam" id="PF00563">
    <property type="entry name" value="EAL"/>
    <property type="match status" value="1"/>
</dbReference>
<protein>
    <submittedName>
        <fullName evidence="3">Diguanylate cyclase (GGDEF)-like protein</fullName>
    </submittedName>
</protein>
<dbReference type="RefSeq" id="WP_120136665.1">
    <property type="nucleotide sequence ID" value="NZ_JANKBG010000008.1"/>
</dbReference>
<dbReference type="EMBL" id="SMBP01000008">
    <property type="protein sequence ID" value="TCU60144.1"/>
    <property type="molecule type" value="Genomic_DNA"/>
</dbReference>
<dbReference type="Pfam" id="PF08447">
    <property type="entry name" value="PAS_3"/>
    <property type="match status" value="1"/>
</dbReference>
<dbReference type="Pfam" id="PF00990">
    <property type="entry name" value="GGDEF"/>
    <property type="match status" value="2"/>
</dbReference>
<evidence type="ECO:0000259" key="1">
    <source>
        <dbReference type="PROSITE" id="PS50883"/>
    </source>
</evidence>
<dbReference type="AlphaFoldDB" id="A0A4R3TG23"/>
<dbReference type="InterPro" id="IPR050706">
    <property type="entry name" value="Cyclic-di-GMP_PDE-like"/>
</dbReference>
<dbReference type="InterPro" id="IPR000014">
    <property type="entry name" value="PAS"/>
</dbReference>
<evidence type="ECO:0000313" key="3">
    <source>
        <dbReference type="EMBL" id="TCU60144.1"/>
    </source>
</evidence>
<dbReference type="InterPro" id="IPR013655">
    <property type="entry name" value="PAS_fold_3"/>
</dbReference>
<dbReference type="Gene3D" id="3.30.70.270">
    <property type="match status" value="2"/>
</dbReference>
<dbReference type="Gene3D" id="3.20.20.450">
    <property type="entry name" value="EAL domain"/>
    <property type="match status" value="1"/>
</dbReference>
<reference evidence="3 4" key="1">
    <citation type="submission" date="2019-03" db="EMBL/GenBank/DDBJ databases">
        <title>Genomic Encyclopedia of Type Strains, Phase IV (KMG-IV): sequencing the most valuable type-strain genomes for metagenomic binning, comparative biology and taxonomic classification.</title>
        <authorList>
            <person name="Goeker M."/>
        </authorList>
    </citation>
    <scope>NUCLEOTIDE SEQUENCE [LARGE SCALE GENOMIC DNA]</scope>
    <source>
        <strain evidence="3 4">DSM 29481</strain>
    </source>
</reference>
<dbReference type="SUPFAM" id="SSF55785">
    <property type="entry name" value="PYP-like sensor domain (PAS domain)"/>
    <property type="match status" value="1"/>
</dbReference>
<dbReference type="InterPro" id="IPR001633">
    <property type="entry name" value="EAL_dom"/>
</dbReference>
<dbReference type="PANTHER" id="PTHR33121">
    <property type="entry name" value="CYCLIC DI-GMP PHOSPHODIESTERASE PDEF"/>
    <property type="match status" value="1"/>
</dbReference>
<proteinExistence type="predicted"/>
<sequence length="741" mass="85931">MQNEKSKSLHFTEEMDRLSTLLNRHAGEVCLEKELKKAILRNQLLCVALIDINDITDINTKYGHDAGDAVIQQVAQCLKQDLQQEEYAARFSGDEFLCIYPAKQRQEIHDRLQKIMEYLARKTDKDAFHISFCYGLTLVEPTQKITAKQVIMECDDAMYQWKRRYHLDKARYSILHHFLEDEDARQFSYDTKCLLHALVASTDDYIYVCNMAEDPSTFLYSQAMVKEFGLPQQVIHDAALEWGKHIHEADQQAFLEANLAIADNRSDCHNVEYRAKNCRGEWVWLRCRGHVERDMDGNPILFAGMITDLSKKNKIDHLTGLFNKYEFEDTIEQMLTKKNTRPFSVMLLDLDNFSNINKFHNHRFGDEVLAKTAQQIQSILPQGAKMYRHDGDEFHVIFAQAASKKQMEEVFADIQHIYRTQQELNDRKYHITISAAALNCPDDAADVMNISKNLRYALDHSKRNGRNRLTFYEKGMRLHEMRELDLIEQLRYSIEHDFIGFALHFQPQVDANTKQIVGAEALARWKSDIYGNVPPLIFIPLLEKSGLINEAGKWIFQKAVQYCKEMTTILPTFCVSINLSYIQLSDLQFLAFMQQVLKEEMIDPSHIIVEMTESYMVKNDDMQQTLFHKIRALGIRIAMDDFGTGFSSLGVLKKAPADIVKIDKVFMKDVLTSNFDATFIRFIVTLCHDVNIKVLLEGVETKEEYEKVKTMGLDYIQGYYFGKPQPFQQFKKNCENNTSDV</sequence>
<organism evidence="3 4">
    <name type="scientific">Longicatena caecimuris</name>
    <dbReference type="NCBI Taxonomy" id="1796635"/>
    <lineage>
        <taxon>Bacteria</taxon>
        <taxon>Bacillati</taxon>
        <taxon>Bacillota</taxon>
        <taxon>Erysipelotrichia</taxon>
        <taxon>Erysipelotrichales</taxon>
        <taxon>Erysipelotrichaceae</taxon>
        <taxon>Longicatena</taxon>
    </lineage>
</organism>
<dbReference type="NCBIfam" id="TIGR00254">
    <property type="entry name" value="GGDEF"/>
    <property type="match status" value="2"/>
</dbReference>
<feature type="domain" description="EAL" evidence="1">
    <location>
        <begin position="483"/>
        <end position="738"/>
    </location>
</feature>
<dbReference type="InterPro" id="IPR035919">
    <property type="entry name" value="EAL_sf"/>
</dbReference>
<dbReference type="Gene3D" id="3.30.450.20">
    <property type="entry name" value="PAS domain"/>
    <property type="match status" value="1"/>
</dbReference>
<dbReference type="SUPFAM" id="SSF141868">
    <property type="entry name" value="EAL domain-like"/>
    <property type="match status" value="1"/>
</dbReference>
<dbReference type="SUPFAM" id="SSF55073">
    <property type="entry name" value="Nucleotide cyclase"/>
    <property type="match status" value="2"/>
</dbReference>
<dbReference type="CDD" id="cd00130">
    <property type="entry name" value="PAS"/>
    <property type="match status" value="1"/>
</dbReference>
<dbReference type="SMART" id="SM00052">
    <property type="entry name" value="EAL"/>
    <property type="match status" value="1"/>
</dbReference>
<feature type="domain" description="GGDEF" evidence="2">
    <location>
        <begin position="43"/>
        <end position="177"/>
    </location>
</feature>
<dbReference type="PROSITE" id="PS50887">
    <property type="entry name" value="GGDEF"/>
    <property type="match status" value="2"/>
</dbReference>
<name>A0A4R3TG23_9FIRM</name>
<evidence type="ECO:0000313" key="4">
    <source>
        <dbReference type="Proteomes" id="UP000295773"/>
    </source>
</evidence>
<feature type="domain" description="GGDEF" evidence="2">
    <location>
        <begin position="341"/>
        <end position="474"/>
    </location>
</feature>
<dbReference type="PANTHER" id="PTHR33121:SF71">
    <property type="entry name" value="OXYGEN SENSOR PROTEIN DOSP"/>
    <property type="match status" value="1"/>
</dbReference>
<dbReference type="GO" id="GO:0071111">
    <property type="term" value="F:cyclic-guanylate-specific phosphodiesterase activity"/>
    <property type="evidence" value="ECO:0007669"/>
    <property type="project" value="InterPro"/>
</dbReference>
<accession>A0A4R3TG23</accession>
<dbReference type="CDD" id="cd01948">
    <property type="entry name" value="EAL"/>
    <property type="match status" value="1"/>
</dbReference>
<comment type="caution">
    <text evidence="3">The sequence shown here is derived from an EMBL/GenBank/DDBJ whole genome shotgun (WGS) entry which is preliminary data.</text>
</comment>
<dbReference type="Proteomes" id="UP000295773">
    <property type="component" value="Unassembled WGS sequence"/>
</dbReference>
<dbReference type="InterPro" id="IPR029787">
    <property type="entry name" value="Nucleotide_cyclase"/>
</dbReference>